<keyword evidence="3" id="KW-1185">Reference proteome</keyword>
<evidence type="ECO:0000256" key="1">
    <source>
        <dbReference type="SAM" id="MobiDB-lite"/>
    </source>
</evidence>
<gene>
    <name evidence="2" type="ORF">F6X53_16790</name>
</gene>
<dbReference type="RefSeq" id="WP_151001354.1">
    <property type="nucleotide sequence ID" value="NZ_BPQY01000105.1"/>
</dbReference>
<dbReference type="EMBL" id="VZZK01000017">
    <property type="protein sequence ID" value="KAB1077869.1"/>
    <property type="molecule type" value="Genomic_DNA"/>
</dbReference>
<dbReference type="OrthoDB" id="8005982at2"/>
<sequence length="138" mass="15412">MASWSMTLERAHWLVAALRVRVALARAQLALRGYNQFQPRVPAGVAEGGRWTADDGGGSGAERDDGRIRLAENETGRQKPIDLREEEMRGGHTLRKHVGKNDEELLAKVIGSRRISTFYRYGYHRDGSFASLGDANYL</sequence>
<accession>A0A6L3T037</accession>
<feature type="region of interest" description="Disordered" evidence="1">
    <location>
        <begin position="45"/>
        <end position="79"/>
    </location>
</feature>
<evidence type="ECO:0000313" key="3">
    <source>
        <dbReference type="Proteomes" id="UP000474159"/>
    </source>
</evidence>
<proteinExistence type="predicted"/>
<name>A0A6L3T037_9HYPH</name>
<dbReference type="Proteomes" id="UP000474159">
    <property type="component" value="Unassembled WGS sequence"/>
</dbReference>
<reference evidence="2 3" key="1">
    <citation type="submission" date="2019-09" db="EMBL/GenBank/DDBJ databases">
        <title>YIM 48816 draft genome.</title>
        <authorList>
            <person name="Jiang L."/>
        </authorList>
    </citation>
    <scope>NUCLEOTIDE SEQUENCE [LARGE SCALE GENOMIC DNA]</scope>
    <source>
        <strain evidence="2 3">YIM 48816</strain>
    </source>
</reference>
<comment type="caution">
    <text evidence="2">The sequence shown here is derived from an EMBL/GenBank/DDBJ whole genome shotgun (WGS) entry which is preliminary data.</text>
</comment>
<protein>
    <submittedName>
        <fullName evidence="2">Uncharacterized protein</fullName>
    </submittedName>
</protein>
<organism evidence="2 3">
    <name type="scientific">Methylobacterium soli</name>
    <dbReference type="NCBI Taxonomy" id="553447"/>
    <lineage>
        <taxon>Bacteria</taxon>
        <taxon>Pseudomonadati</taxon>
        <taxon>Pseudomonadota</taxon>
        <taxon>Alphaproteobacteria</taxon>
        <taxon>Hyphomicrobiales</taxon>
        <taxon>Methylobacteriaceae</taxon>
        <taxon>Methylobacterium</taxon>
    </lineage>
</organism>
<feature type="compositionally biased region" description="Basic and acidic residues" evidence="1">
    <location>
        <begin position="61"/>
        <end position="79"/>
    </location>
</feature>
<dbReference type="AlphaFoldDB" id="A0A6L3T037"/>
<evidence type="ECO:0000313" key="2">
    <source>
        <dbReference type="EMBL" id="KAB1077869.1"/>
    </source>
</evidence>